<evidence type="ECO:0000256" key="1">
    <source>
        <dbReference type="SAM" id="MobiDB-lite"/>
    </source>
</evidence>
<name>A0A1G6DIM0_9STRE</name>
<protein>
    <recommendedName>
        <fullName evidence="6">TrbL/VirB6 plasmid conjugal transfer protein</fullName>
    </recommendedName>
</protein>
<dbReference type="STRING" id="439219.SAMN02910293_02229"/>
<dbReference type="eggNOG" id="COG5644">
    <property type="taxonomic scope" value="Bacteria"/>
</dbReference>
<evidence type="ECO:0000256" key="2">
    <source>
        <dbReference type="SAM" id="Phobius"/>
    </source>
</evidence>
<feature type="transmembrane region" description="Helical" evidence="2">
    <location>
        <begin position="284"/>
        <end position="307"/>
    </location>
</feature>
<reference evidence="4 5" key="1">
    <citation type="submission" date="2016-10" db="EMBL/GenBank/DDBJ databases">
        <authorList>
            <person name="de Groot N.N."/>
        </authorList>
    </citation>
    <scope>NUCLEOTIDE SEQUENCE [LARGE SCALE GENOMIC DNA]</scope>
    <source>
        <strain evidence="4 5">A-4</strain>
    </source>
</reference>
<feature type="signal peptide" evidence="3">
    <location>
        <begin position="1"/>
        <end position="27"/>
    </location>
</feature>
<evidence type="ECO:0000313" key="4">
    <source>
        <dbReference type="EMBL" id="SDB44976.1"/>
    </source>
</evidence>
<dbReference type="Proteomes" id="UP000182508">
    <property type="component" value="Unassembled WGS sequence"/>
</dbReference>
<feature type="transmembrane region" description="Helical" evidence="2">
    <location>
        <begin position="345"/>
        <end position="365"/>
    </location>
</feature>
<gene>
    <name evidence="4" type="ORF">SAMN02910293_02229</name>
</gene>
<feature type="transmembrane region" description="Helical" evidence="2">
    <location>
        <begin position="116"/>
        <end position="134"/>
    </location>
</feature>
<keyword evidence="2" id="KW-0812">Transmembrane</keyword>
<keyword evidence="3" id="KW-0732">Signal</keyword>
<feature type="transmembrane region" description="Helical" evidence="2">
    <location>
        <begin position="140"/>
        <end position="158"/>
    </location>
</feature>
<dbReference type="AlphaFoldDB" id="A0A1G6DIM0"/>
<keyword evidence="2" id="KW-1133">Transmembrane helix</keyword>
<dbReference type="EMBL" id="FMXP01000040">
    <property type="protein sequence ID" value="SDB44976.1"/>
    <property type="molecule type" value="Genomic_DNA"/>
</dbReference>
<keyword evidence="5" id="KW-1185">Reference proteome</keyword>
<accession>A0A1G6DIM0</accession>
<feature type="region of interest" description="Disordered" evidence="1">
    <location>
        <begin position="582"/>
        <end position="605"/>
    </location>
</feature>
<sequence length="633" mass="70532">MKQFKLKPLIALSTLIGSLLAQVTVFASDVDYTYVKDNLSQITSKVWFKDSWFGLDAELLYLINKLVQATFWFAKFCFTIFASIYEKLVESPQQFADYVTDIITATASIFDSLKGVILPLIGASMAIYITYVYFVKHGSFFKTLLRLFFVFGCSILFFSKYSDGTYVISRFYTNTTSVTANLSSNVTKSLTGTKLSSSSATGALTEYAKSAIWTPYSYLNSDTADTDNGFVLSTAQLKSLVDYNDGDDDFKVSDGTGEVSIKELAGTEDAPKNAMLKSNWGAMFSYSLVAVLESILMGLILIFFAIMQFILNVALLILLVFSPFALVFSMIPTFENILFNLIKKLGGTIVLSGLMTLLAPIALYFNNILTTITTAIGFDNMIVGYVLKAIVLIILWKKRNYFLSILTANRIHHISNRFTQRIDKAGRVLQENTLGRVQKNTQAKLAVAGSVLAGSTTLAKEAINMKTRQVASTGYNITSQAISDSMAQSSARRAEKRGDSYDVAFKEAKAKQAHRSEVASSAILNVRKGLKNAEYGIYHAKSVATNDDKDKIKASEARNRSQELGQAIQTKREKVSQLRQSAYNQKSKERIQSQRLSRQELPKTKFKDYLEKERAMRDQLAQLNPNILRSQEV</sequence>
<evidence type="ECO:0000313" key="5">
    <source>
        <dbReference type="Proteomes" id="UP000182508"/>
    </source>
</evidence>
<dbReference type="RefSeq" id="WP_074486681.1">
    <property type="nucleotide sequence ID" value="NZ_FMXP01000040.1"/>
</dbReference>
<feature type="transmembrane region" description="Helical" evidence="2">
    <location>
        <begin position="371"/>
        <end position="396"/>
    </location>
</feature>
<evidence type="ECO:0008006" key="6">
    <source>
        <dbReference type="Google" id="ProtNLM"/>
    </source>
</evidence>
<proteinExistence type="predicted"/>
<organism evidence="4 5">
    <name type="scientific">Streptococcus henryi</name>
    <dbReference type="NCBI Taxonomy" id="439219"/>
    <lineage>
        <taxon>Bacteria</taxon>
        <taxon>Bacillati</taxon>
        <taxon>Bacillota</taxon>
        <taxon>Bacilli</taxon>
        <taxon>Lactobacillales</taxon>
        <taxon>Streptococcaceae</taxon>
        <taxon>Streptococcus</taxon>
    </lineage>
</organism>
<evidence type="ECO:0000256" key="3">
    <source>
        <dbReference type="SAM" id="SignalP"/>
    </source>
</evidence>
<feature type="compositionally biased region" description="Basic and acidic residues" evidence="1">
    <location>
        <begin position="586"/>
        <end position="605"/>
    </location>
</feature>
<feature type="transmembrane region" description="Helical" evidence="2">
    <location>
        <begin position="313"/>
        <end position="333"/>
    </location>
</feature>
<feature type="chain" id="PRO_5010266950" description="TrbL/VirB6 plasmid conjugal transfer protein" evidence="3">
    <location>
        <begin position="28"/>
        <end position="633"/>
    </location>
</feature>
<keyword evidence="2" id="KW-0472">Membrane</keyword>